<dbReference type="Gramene" id="OMO63082">
    <property type="protein sequence ID" value="OMO63082"/>
    <property type="gene ID" value="CCACVL1_22490"/>
</dbReference>
<dbReference type="AlphaFoldDB" id="A0A1R3GYB4"/>
<keyword evidence="2" id="KW-1185">Reference proteome</keyword>
<dbReference type="EMBL" id="AWWV01013036">
    <property type="protein sequence ID" value="OMO63082.1"/>
    <property type="molecule type" value="Genomic_DNA"/>
</dbReference>
<protein>
    <submittedName>
        <fullName evidence="1">Uncharacterized protein</fullName>
    </submittedName>
</protein>
<reference evidence="1 2" key="1">
    <citation type="submission" date="2013-09" db="EMBL/GenBank/DDBJ databases">
        <title>Corchorus capsularis genome sequencing.</title>
        <authorList>
            <person name="Alam M."/>
            <person name="Haque M.S."/>
            <person name="Islam M.S."/>
            <person name="Emdad E.M."/>
            <person name="Islam M.M."/>
            <person name="Ahmed B."/>
            <person name="Halim A."/>
            <person name="Hossen Q.M.M."/>
            <person name="Hossain M.Z."/>
            <person name="Ahmed R."/>
            <person name="Khan M.M."/>
            <person name="Islam R."/>
            <person name="Rashid M.M."/>
            <person name="Khan S.A."/>
            <person name="Rahman M.S."/>
            <person name="Alam M."/>
        </authorList>
    </citation>
    <scope>NUCLEOTIDE SEQUENCE [LARGE SCALE GENOMIC DNA]</scope>
    <source>
        <strain evidence="2">cv. CVL-1</strain>
        <tissue evidence="1">Whole seedling</tissue>
    </source>
</reference>
<comment type="caution">
    <text evidence="1">The sequence shown here is derived from an EMBL/GenBank/DDBJ whole genome shotgun (WGS) entry which is preliminary data.</text>
</comment>
<sequence>MAVMIKMANVARVIVDVRMDLHASTFIKNNKHKNTFGSHEESKSKAISHWASEVEADKKSDDDFGKQRQKQDEHVFARSEKRLGVHVVQEVKLLAKEDRVALDSAIEELV</sequence>
<proteinExistence type="predicted"/>
<evidence type="ECO:0000313" key="1">
    <source>
        <dbReference type="EMBL" id="OMO63082.1"/>
    </source>
</evidence>
<evidence type="ECO:0000313" key="2">
    <source>
        <dbReference type="Proteomes" id="UP000188268"/>
    </source>
</evidence>
<accession>A0A1R3GYB4</accession>
<dbReference type="Proteomes" id="UP000188268">
    <property type="component" value="Unassembled WGS sequence"/>
</dbReference>
<name>A0A1R3GYB4_COCAP</name>
<organism evidence="1 2">
    <name type="scientific">Corchorus capsularis</name>
    <name type="common">Jute</name>
    <dbReference type="NCBI Taxonomy" id="210143"/>
    <lineage>
        <taxon>Eukaryota</taxon>
        <taxon>Viridiplantae</taxon>
        <taxon>Streptophyta</taxon>
        <taxon>Embryophyta</taxon>
        <taxon>Tracheophyta</taxon>
        <taxon>Spermatophyta</taxon>
        <taxon>Magnoliopsida</taxon>
        <taxon>eudicotyledons</taxon>
        <taxon>Gunneridae</taxon>
        <taxon>Pentapetalae</taxon>
        <taxon>rosids</taxon>
        <taxon>malvids</taxon>
        <taxon>Malvales</taxon>
        <taxon>Malvaceae</taxon>
        <taxon>Grewioideae</taxon>
        <taxon>Apeibeae</taxon>
        <taxon>Corchorus</taxon>
    </lineage>
</organism>
<gene>
    <name evidence="1" type="ORF">CCACVL1_22490</name>
</gene>